<dbReference type="Proteomes" id="UP000800040">
    <property type="component" value="Unassembled WGS sequence"/>
</dbReference>
<sequence>MADAESSMDSSRIPILEPAHSPPSAGTLSRQDTASSAGSHQYLPMPPGHWLLDFHGSCPRCHHQHNAVKIKVDVSHDTRKVCRIRCEGCRQNWFAFGGRNSTRISLLSTVTTDVDLVEKEVRSALISMAKSATAIASPILSDIPETSSHDRFQEHHGPSSADGGLRPAPGPSVLTPKRVSFHIPATIAGQESRPDSSTTQTTRARLPMLRSSSIKRWFGFSKKPSMSAKAMGKRPVQTPGPPIDSLLDSDTEGALPVRETNVSSQADVLNDLSGKSKEAIDFITGLKDDPLHTMDEKALTTWMRNKLTEFKSRSSHSFAANSITQTTRAELSEVPYPPPARRSSLDGLDLGSHLGYFDRWWEWPNAHIRRPQSINISDRTSEALTMVNDGGAYPSGIRNSLHEFVHHRERRGSGSPRPPSVHRPRRSWQQSHPEARFSLDTTVWGGQMAGPSMTRGGPSNRWSRASLVGVNGMMSRTSLPMPVNEAEDGNGNTPSPPLPPPPSVRDD</sequence>
<evidence type="ECO:0000313" key="3">
    <source>
        <dbReference type="Proteomes" id="UP000800040"/>
    </source>
</evidence>
<feature type="region of interest" description="Disordered" evidence="1">
    <location>
        <begin position="408"/>
        <end position="507"/>
    </location>
</feature>
<reference evidence="2" key="1">
    <citation type="submission" date="2020-01" db="EMBL/GenBank/DDBJ databases">
        <authorList>
            <consortium name="DOE Joint Genome Institute"/>
            <person name="Haridas S."/>
            <person name="Albert R."/>
            <person name="Binder M."/>
            <person name="Bloem J."/>
            <person name="Labutti K."/>
            <person name="Salamov A."/>
            <person name="Andreopoulos B."/>
            <person name="Baker S.E."/>
            <person name="Barry K."/>
            <person name="Bills G."/>
            <person name="Bluhm B.H."/>
            <person name="Cannon C."/>
            <person name="Castanera R."/>
            <person name="Culley D.E."/>
            <person name="Daum C."/>
            <person name="Ezra D."/>
            <person name="Gonzalez J.B."/>
            <person name="Henrissat B."/>
            <person name="Kuo A."/>
            <person name="Liang C."/>
            <person name="Lipzen A."/>
            <person name="Lutzoni F."/>
            <person name="Magnuson J."/>
            <person name="Mondo S."/>
            <person name="Nolan M."/>
            <person name="Ohm R."/>
            <person name="Pangilinan J."/>
            <person name="Park H.-J."/>
            <person name="Ramirez L."/>
            <person name="Alfaro M."/>
            <person name="Sun H."/>
            <person name="Tritt A."/>
            <person name="Yoshinaga Y."/>
            <person name="Zwiers L.-H."/>
            <person name="Turgeon B.G."/>
            <person name="Goodwin S.B."/>
            <person name="Spatafora J.W."/>
            <person name="Crous P.W."/>
            <person name="Grigoriev I.V."/>
        </authorList>
    </citation>
    <scope>NUCLEOTIDE SEQUENCE</scope>
    <source>
        <strain evidence="2">P77</strain>
    </source>
</reference>
<name>A0A6A5K486_9PLEO</name>
<feature type="region of interest" description="Disordered" evidence="1">
    <location>
        <begin position="1"/>
        <end position="40"/>
    </location>
</feature>
<dbReference type="OrthoDB" id="3945111at2759"/>
<dbReference type="AlphaFoldDB" id="A0A6A5K486"/>
<feature type="region of interest" description="Disordered" evidence="1">
    <location>
        <begin position="143"/>
        <end position="206"/>
    </location>
</feature>
<dbReference type="EMBL" id="ML975440">
    <property type="protein sequence ID" value="KAF1829507.1"/>
    <property type="molecule type" value="Genomic_DNA"/>
</dbReference>
<gene>
    <name evidence="2" type="ORF">BDW02DRAFT_146588</name>
</gene>
<keyword evidence="3" id="KW-1185">Reference proteome</keyword>
<feature type="compositionally biased region" description="Pro residues" evidence="1">
    <location>
        <begin position="494"/>
        <end position="507"/>
    </location>
</feature>
<feature type="compositionally biased region" description="Polar residues" evidence="1">
    <location>
        <begin position="24"/>
        <end position="39"/>
    </location>
</feature>
<accession>A0A6A5K486</accession>
<organism evidence="2 3">
    <name type="scientific">Decorospora gaudefroyi</name>
    <dbReference type="NCBI Taxonomy" id="184978"/>
    <lineage>
        <taxon>Eukaryota</taxon>
        <taxon>Fungi</taxon>
        <taxon>Dikarya</taxon>
        <taxon>Ascomycota</taxon>
        <taxon>Pezizomycotina</taxon>
        <taxon>Dothideomycetes</taxon>
        <taxon>Pleosporomycetidae</taxon>
        <taxon>Pleosporales</taxon>
        <taxon>Pleosporineae</taxon>
        <taxon>Pleosporaceae</taxon>
        <taxon>Decorospora</taxon>
    </lineage>
</organism>
<protein>
    <submittedName>
        <fullName evidence="2">Uncharacterized protein</fullName>
    </submittedName>
</protein>
<evidence type="ECO:0000256" key="1">
    <source>
        <dbReference type="SAM" id="MobiDB-lite"/>
    </source>
</evidence>
<proteinExistence type="predicted"/>
<evidence type="ECO:0000313" key="2">
    <source>
        <dbReference type="EMBL" id="KAF1829507.1"/>
    </source>
</evidence>
<feature type="compositionally biased region" description="Basic and acidic residues" evidence="1">
    <location>
        <begin position="147"/>
        <end position="157"/>
    </location>
</feature>